<dbReference type="EMBL" id="FRAP01000008">
    <property type="protein sequence ID" value="SHK56064.1"/>
    <property type="molecule type" value="Genomic_DNA"/>
</dbReference>
<reference evidence="4 5" key="1">
    <citation type="submission" date="2016-11" db="EMBL/GenBank/DDBJ databases">
        <authorList>
            <person name="Jaros S."/>
            <person name="Januszkiewicz K."/>
            <person name="Wedrychowicz H."/>
        </authorList>
    </citation>
    <scope>NUCLEOTIDE SEQUENCE [LARGE SCALE GENOMIC DNA]</scope>
    <source>
        <strain evidence="4 5">DSM 43832</strain>
    </source>
</reference>
<evidence type="ECO:0000259" key="3">
    <source>
        <dbReference type="PROSITE" id="PS01031"/>
    </source>
</evidence>
<feature type="domain" description="SHSP" evidence="3">
    <location>
        <begin position="26"/>
        <end position="138"/>
    </location>
</feature>
<dbReference type="PANTHER" id="PTHR11527">
    <property type="entry name" value="HEAT-SHOCK PROTEIN 20 FAMILY MEMBER"/>
    <property type="match status" value="1"/>
</dbReference>
<dbReference type="Gene3D" id="2.60.40.790">
    <property type="match status" value="1"/>
</dbReference>
<dbReference type="AlphaFoldDB" id="A0A1M6TGN7"/>
<dbReference type="InterPro" id="IPR008978">
    <property type="entry name" value="HSP20-like_chaperone"/>
</dbReference>
<keyword evidence="5" id="KW-1185">Reference proteome</keyword>
<dbReference type="InterPro" id="IPR002068">
    <property type="entry name" value="A-crystallin/Hsp20_dom"/>
</dbReference>
<proteinExistence type="inferred from homology"/>
<sequence>MAMLMRTDAFHELDRLAEQALGVVSAFARPSAMPMDAWRDGDTYVLAIDLPGVDPSAIDVSVEQNTLTVKAERPDPTTRGDVEMQVAERHHGSMTRQLFLDDGLDTERIDARYDAGVLTLRIPVAEKAKPRRIAINAGPERAQIDA</sequence>
<name>A0A1M6TGN7_PSETH</name>
<dbReference type="SUPFAM" id="SSF49764">
    <property type="entry name" value="HSP20-like chaperones"/>
    <property type="match status" value="1"/>
</dbReference>
<dbReference type="Pfam" id="PF00011">
    <property type="entry name" value="HSP20"/>
    <property type="match status" value="1"/>
</dbReference>
<dbReference type="Proteomes" id="UP000184363">
    <property type="component" value="Unassembled WGS sequence"/>
</dbReference>
<dbReference type="STRING" id="1848.SAMN05443637_10828"/>
<evidence type="ECO:0000313" key="5">
    <source>
        <dbReference type="Proteomes" id="UP000184363"/>
    </source>
</evidence>
<gene>
    <name evidence="4" type="ORF">SAMN05443637_10828</name>
</gene>
<evidence type="ECO:0000256" key="2">
    <source>
        <dbReference type="RuleBase" id="RU003616"/>
    </source>
</evidence>
<organism evidence="4 5">
    <name type="scientific">Pseudonocardia thermophila</name>
    <dbReference type="NCBI Taxonomy" id="1848"/>
    <lineage>
        <taxon>Bacteria</taxon>
        <taxon>Bacillati</taxon>
        <taxon>Actinomycetota</taxon>
        <taxon>Actinomycetes</taxon>
        <taxon>Pseudonocardiales</taxon>
        <taxon>Pseudonocardiaceae</taxon>
        <taxon>Pseudonocardia</taxon>
    </lineage>
</organism>
<protein>
    <submittedName>
        <fullName evidence="4">HSP20 family protein</fullName>
    </submittedName>
</protein>
<evidence type="ECO:0000313" key="4">
    <source>
        <dbReference type="EMBL" id="SHK56064.1"/>
    </source>
</evidence>
<dbReference type="PROSITE" id="PS01031">
    <property type="entry name" value="SHSP"/>
    <property type="match status" value="1"/>
</dbReference>
<dbReference type="CDD" id="cd06464">
    <property type="entry name" value="ACD_sHsps-like"/>
    <property type="match status" value="1"/>
</dbReference>
<dbReference type="InterPro" id="IPR031107">
    <property type="entry name" value="Small_HSP"/>
</dbReference>
<accession>A0A1M6TGN7</accession>
<evidence type="ECO:0000256" key="1">
    <source>
        <dbReference type="PROSITE-ProRule" id="PRU00285"/>
    </source>
</evidence>
<comment type="similarity">
    <text evidence="1 2">Belongs to the small heat shock protein (HSP20) family.</text>
</comment>